<dbReference type="InterPro" id="IPR044946">
    <property type="entry name" value="Restrct_endonuc_typeI_TRD_sf"/>
</dbReference>
<comment type="caution">
    <text evidence="3">The sequence shown here is derived from an EMBL/GenBank/DDBJ whole genome shotgun (WGS) entry which is preliminary data.</text>
</comment>
<evidence type="ECO:0000256" key="2">
    <source>
        <dbReference type="ARBA" id="ARBA00023125"/>
    </source>
</evidence>
<name>A0A811T3U8_9EURY</name>
<dbReference type="SUPFAM" id="SSF116734">
    <property type="entry name" value="DNA methylase specificity domain"/>
    <property type="match status" value="1"/>
</dbReference>
<dbReference type="AlphaFoldDB" id="A0A811T3U8"/>
<protein>
    <recommendedName>
        <fullName evidence="5">Type I restriction modification DNA specificity domain-containing protein</fullName>
    </recommendedName>
</protein>
<dbReference type="GO" id="GO:0003677">
    <property type="term" value="F:DNA binding"/>
    <property type="evidence" value="ECO:0007669"/>
    <property type="project" value="UniProtKB-KW"/>
</dbReference>
<dbReference type="Proteomes" id="UP000603056">
    <property type="component" value="Unassembled WGS sequence"/>
</dbReference>
<gene>
    <name evidence="3" type="ORF">FFODKBPE_00223</name>
</gene>
<sequence length="137" mass="15731">MMDDIPDGFKQTELGPLPEEWDMVRLERFIEQLKNTIEPKDSESERYIGLEHIDSGDCCIKRWGNPLDVKSTKYIFQPSNVLYGKLRPYLDKVAFADFDGICSTDIIVLKTKNKVNEARRLSAPFGRSSPLRAYNKG</sequence>
<keyword evidence="2" id="KW-0238">DNA-binding</keyword>
<keyword evidence="1" id="KW-0680">Restriction system</keyword>
<dbReference type="GO" id="GO:0009307">
    <property type="term" value="P:DNA restriction-modification system"/>
    <property type="evidence" value="ECO:0007669"/>
    <property type="project" value="UniProtKB-KW"/>
</dbReference>
<proteinExistence type="predicted"/>
<evidence type="ECO:0000313" key="4">
    <source>
        <dbReference type="Proteomes" id="UP000603056"/>
    </source>
</evidence>
<organism evidence="3 4">
    <name type="scientific">Candidatus Argoarchaeum ethanivorans</name>
    <dbReference type="NCBI Taxonomy" id="2608793"/>
    <lineage>
        <taxon>Archaea</taxon>
        <taxon>Methanobacteriati</taxon>
        <taxon>Methanobacteriota</taxon>
        <taxon>Stenosarchaea group</taxon>
        <taxon>Methanomicrobia</taxon>
        <taxon>Methanosarcinales</taxon>
        <taxon>Methanosarcinales incertae sedis</taxon>
        <taxon>GOM Arc I cluster</taxon>
        <taxon>Candidatus Argoarchaeum</taxon>
    </lineage>
</organism>
<accession>A0A811T3U8</accession>
<reference evidence="3" key="1">
    <citation type="submission" date="2020-10" db="EMBL/GenBank/DDBJ databases">
        <authorList>
            <person name="Hahn C.J."/>
            <person name="Laso-Perez R."/>
            <person name="Vulcano F."/>
            <person name="Vaziourakis K.-M."/>
            <person name="Stokke R."/>
            <person name="Steen I.H."/>
            <person name="Teske A."/>
            <person name="Boetius A."/>
            <person name="Liebeke M."/>
            <person name="Amann R."/>
            <person name="Knittel K."/>
        </authorList>
    </citation>
    <scope>NUCLEOTIDE SEQUENCE</scope>
    <source>
        <strain evidence="3">Gfbio:e3339647-f889-4370-9287-4fb5cb688e4c:AG394J04_GoMArc1</strain>
    </source>
</reference>
<evidence type="ECO:0000313" key="3">
    <source>
        <dbReference type="EMBL" id="CAD6491824.1"/>
    </source>
</evidence>
<evidence type="ECO:0000256" key="1">
    <source>
        <dbReference type="ARBA" id="ARBA00022747"/>
    </source>
</evidence>
<evidence type="ECO:0008006" key="5">
    <source>
        <dbReference type="Google" id="ProtNLM"/>
    </source>
</evidence>
<dbReference type="EMBL" id="CAJHIP010000005">
    <property type="protein sequence ID" value="CAD6491824.1"/>
    <property type="molecule type" value="Genomic_DNA"/>
</dbReference>
<dbReference type="Gene3D" id="3.90.220.20">
    <property type="entry name" value="DNA methylase specificity domains"/>
    <property type="match status" value="1"/>
</dbReference>